<name>A0A0C2VRY0_9BACL</name>
<dbReference type="GO" id="GO:0016853">
    <property type="term" value="F:isomerase activity"/>
    <property type="evidence" value="ECO:0007669"/>
    <property type="project" value="UniProtKB-KW"/>
</dbReference>
<dbReference type="InterPro" id="IPR032710">
    <property type="entry name" value="NTF2-like_dom_sf"/>
</dbReference>
<proteinExistence type="predicted"/>
<dbReference type="PIRSF" id="PIRSF030561">
    <property type="entry name" value="UCP030561"/>
    <property type="match status" value="1"/>
</dbReference>
<dbReference type="InterPro" id="IPR008317">
    <property type="entry name" value="UCP030561"/>
</dbReference>
<protein>
    <submittedName>
        <fullName evidence="2">Steroid delta-isomerase</fullName>
    </submittedName>
</protein>
<dbReference type="PATRIC" id="fig|889306.3.peg.1787"/>
<gene>
    <name evidence="2" type="ORF">KP78_17740</name>
</gene>
<organism evidence="2 3">
    <name type="scientific">Jeotgalibacillus soli</name>
    <dbReference type="NCBI Taxonomy" id="889306"/>
    <lineage>
        <taxon>Bacteria</taxon>
        <taxon>Bacillati</taxon>
        <taxon>Bacillota</taxon>
        <taxon>Bacilli</taxon>
        <taxon>Bacillales</taxon>
        <taxon>Caryophanaceae</taxon>
        <taxon>Jeotgalibacillus</taxon>
    </lineage>
</organism>
<dbReference type="InterPro" id="IPR037401">
    <property type="entry name" value="SnoaL-like"/>
</dbReference>
<evidence type="ECO:0000259" key="1">
    <source>
        <dbReference type="Pfam" id="PF12680"/>
    </source>
</evidence>
<keyword evidence="2" id="KW-0413">Isomerase</keyword>
<dbReference type="Proteomes" id="UP000031938">
    <property type="component" value="Unassembled WGS sequence"/>
</dbReference>
<sequence>MKGLAAELAQKQLDAYNNKDIREFLQVYSEEVEIMEFPSNKIMYTGIDKMRERYSNLFENNPNQHAELRARIAHDNIVIDHEFITGRANGIEVEAVAMYEVTNDKISKVWFIK</sequence>
<accession>A0A0C2VRY0</accession>
<evidence type="ECO:0000313" key="2">
    <source>
        <dbReference type="EMBL" id="KIL47201.1"/>
    </source>
</evidence>
<reference evidence="2 3" key="1">
    <citation type="submission" date="2015-01" db="EMBL/GenBank/DDBJ databases">
        <title>Genome sequencing of Jeotgalibacillus soli.</title>
        <authorList>
            <person name="Goh K.M."/>
            <person name="Chan K.-G."/>
            <person name="Yaakop A.S."/>
            <person name="Ee R."/>
            <person name="Gan H.M."/>
            <person name="Chan C.S."/>
        </authorList>
    </citation>
    <scope>NUCLEOTIDE SEQUENCE [LARGE SCALE GENOMIC DNA]</scope>
    <source>
        <strain evidence="2 3">P9</strain>
    </source>
</reference>
<dbReference type="OrthoDB" id="9797498at2"/>
<dbReference type="EMBL" id="JXRP01000014">
    <property type="protein sequence ID" value="KIL47201.1"/>
    <property type="molecule type" value="Genomic_DNA"/>
</dbReference>
<dbReference type="Gene3D" id="3.10.450.50">
    <property type="match status" value="1"/>
</dbReference>
<evidence type="ECO:0000313" key="3">
    <source>
        <dbReference type="Proteomes" id="UP000031938"/>
    </source>
</evidence>
<dbReference type="AlphaFoldDB" id="A0A0C2VRY0"/>
<dbReference type="SUPFAM" id="SSF54427">
    <property type="entry name" value="NTF2-like"/>
    <property type="match status" value="1"/>
</dbReference>
<dbReference type="Pfam" id="PF12680">
    <property type="entry name" value="SnoaL_2"/>
    <property type="match status" value="1"/>
</dbReference>
<dbReference type="STRING" id="889306.KP78_17740"/>
<keyword evidence="3" id="KW-1185">Reference proteome</keyword>
<comment type="caution">
    <text evidence="2">The sequence shown here is derived from an EMBL/GenBank/DDBJ whole genome shotgun (WGS) entry which is preliminary data.</text>
</comment>
<dbReference type="RefSeq" id="WP_041088007.1">
    <property type="nucleotide sequence ID" value="NZ_JXRP01000014.1"/>
</dbReference>
<feature type="domain" description="SnoaL-like" evidence="1">
    <location>
        <begin position="10"/>
        <end position="108"/>
    </location>
</feature>